<accession>A0A8S3WSZ6</accession>
<sequence>MDHKEHTKVLAHRVHKGDTPCKKFEDLDQKGRHRGNATVPVPYRTSGATVCIGKQGEPCISPPSICVPQLVPPCVRPARLYTPPCIPLSLSPCLPWPEPCPPCSDPCPPCPEPCPPCPELCTPCPEPCPSCPEPCPPFTEPCFKPCYSPSSCY</sequence>
<protein>
    <submittedName>
        <fullName evidence="1">(apollo) hypothetical protein</fullName>
    </submittedName>
</protein>
<dbReference type="OrthoDB" id="7375674at2759"/>
<organism evidence="1 2">
    <name type="scientific">Parnassius apollo</name>
    <name type="common">Apollo butterfly</name>
    <name type="synonym">Papilio apollo</name>
    <dbReference type="NCBI Taxonomy" id="110799"/>
    <lineage>
        <taxon>Eukaryota</taxon>
        <taxon>Metazoa</taxon>
        <taxon>Ecdysozoa</taxon>
        <taxon>Arthropoda</taxon>
        <taxon>Hexapoda</taxon>
        <taxon>Insecta</taxon>
        <taxon>Pterygota</taxon>
        <taxon>Neoptera</taxon>
        <taxon>Endopterygota</taxon>
        <taxon>Lepidoptera</taxon>
        <taxon>Glossata</taxon>
        <taxon>Ditrysia</taxon>
        <taxon>Papilionoidea</taxon>
        <taxon>Papilionidae</taxon>
        <taxon>Parnassiinae</taxon>
        <taxon>Parnassini</taxon>
        <taxon>Parnassius</taxon>
        <taxon>Parnassius</taxon>
    </lineage>
</organism>
<comment type="caution">
    <text evidence="1">The sequence shown here is derived from an EMBL/GenBank/DDBJ whole genome shotgun (WGS) entry which is preliminary data.</text>
</comment>
<reference evidence="1" key="1">
    <citation type="submission" date="2021-04" db="EMBL/GenBank/DDBJ databases">
        <authorList>
            <person name="Tunstrom K."/>
        </authorList>
    </citation>
    <scope>NUCLEOTIDE SEQUENCE</scope>
</reference>
<evidence type="ECO:0000313" key="2">
    <source>
        <dbReference type="Proteomes" id="UP000691718"/>
    </source>
</evidence>
<gene>
    <name evidence="1" type="ORF">PAPOLLO_LOCUS10035</name>
</gene>
<dbReference type="Proteomes" id="UP000691718">
    <property type="component" value="Unassembled WGS sequence"/>
</dbReference>
<name>A0A8S3WSZ6_PARAO</name>
<dbReference type="EMBL" id="CAJQZP010000706">
    <property type="protein sequence ID" value="CAG4980393.1"/>
    <property type="molecule type" value="Genomic_DNA"/>
</dbReference>
<proteinExistence type="predicted"/>
<keyword evidence="2" id="KW-1185">Reference proteome</keyword>
<dbReference type="AlphaFoldDB" id="A0A8S3WSZ6"/>
<evidence type="ECO:0000313" key="1">
    <source>
        <dbReference type="EMBL" id="CAG4980393.1"/>
    </source>
</evidence>